<feature type="region of interest" description="Disordered" evidence="1">
    <location>
        <begin position="1"/>
        <end position="23"/>
    </location>
</feature>
<proteinExistence type="predicted"/>
<gene>
    <name evidence="2" type="ORF">SPRG_10723</name>
</gene>
<dbReference type="VEuPathDB" id="FungiDB:SPRG_10723"/>
<dbReference type="AlphaFoldDB" id="A0A067BYB7"/>
<dbReference type="OrthoDB" id="167809at2759"/>
<dbReference type="EMBL" id="KK583252">
    <property type="protein sequence ID" value="KDO23529.1"/>
    <property type="molecule type" value="Genomic_DNA"/>
</dbReference>
<name>A0A067BYB7_SAPPC</name>
<evidence type="ECO:0000313" key="3">
    <source>
        <dbReference type="Proteomes" id="UP000030745"/>
    </source>
</evidence>
<dbReference type="GeneID" id="24132818"/>
<evidence type="ECO:0000256" key="1">
    <source>
        <dbReference type="SAM" id="MobiDB-lite"/>
    </source>
</evidence>
<evidence type="ECO:0000313" key="2">
    <source>
        <dbReference type="EMBL" id="KDO23529.1"/>
    </source>
</evidence>
<sequence>MHRAEVLYAPPRKPRKRKVPPPLQPLVPKKVALRWHAEATAAFCDADLFLRWQEATQDERLEQLQSTIELIYGKSAVKYTALAPLAHEDRVFMCPKSRYVPERNVHTALQRLAKAEPLRLETTTTSLVTRLRPALLSVEVRRVLCDRPTRMCRCAHDWKRTWYSACAGRFGRTKCARSWRGRWTPPSLSTEPNKCNTRRRR</sequence>
<dbReference type="Proteomes" id="UP000030745">
    <property type="component" value="Unassembled WGS sequence"/>
</dbReference>
<reference evidence="2 3" key="1">
    <citation type="journal article" date="2013" name="PLoS Genet.">
        <title>Distinctive expansion of potential virulence genes in the genome of the oomycete fish pathogen Saprolegnia parasitica.</title>
        <authorList>
            <person name="Jiang R.H."/>
            <person name="de Bruijn I."/>
            <person name="Haas B.J."/>
            <person name="Belmonte R."/>
            <person name="Lobach L."/>
            <person name="Christie J."/>
            <person name="van den Ackerveken G."/>
            <person name="Bottin A."/>
            <person name="Bulone V."/>
            <person name="Diaz-Moreno S.M."/>
            <person name="Dumas B."/>
            <person name="Fan L."/>
            <person name="Gaulin E."/>
            <person name="Govers F."/>
            <person name="Grenville-Briggs L.J."/>
            <person name="Horner N.R."/>
            <person name="Levin J.Z."/>
            <person name="Mammella M."/>
            <person name="Meijer H.J."/>
            <person name="Morris P."/>
            <person name="Nusbaum C."/>
            <person name="Oome S."/>
            <person name="Phillips A.J."/>
            <person name="van Rooyen D."/>
            <person name="Rzeszutek E."/>
            <person name="Saraiva M."/>
            <person name="Secombes C.J."/>
            <person name="Seidl M.F."/>
            <person name="Snel B."/>
            <person name="Stassen J.H."/>
            <person name="Sykes S."/>
            <person name="Tripathy S."/>
            <person name="van den Berg H."/>
            <person name="Vega-Arreguin J.C."/>
            <person name="Wawra S."/>
            <person name="Young S.K."/>
            <person name="Zeng Q."/>
            <person name="Dieguez-Uribeondo J."/>
            <person name="Russ C."/>
            <person name="Tyler B.M."/>
            <person name="van West P."/>
        </authorList>
    </citation>
    <scope>NUCLEOTIDE SEQUENCE [LARGE SCALE GENOMIC DNA]</scope>
    <source>
        <strain evidence="2 3">CBS 223.65</strain>
    </source>
</reference>
<accession>A0A067BYB7</accession>
<protein>
    <submittedName>
        <fullName evidence="2">Uncharacterized protein</fullName>
    </submittedName>
</protein>
<dbReference type="STRING" id="695850.A0A067BYB7"/>
<keyword evidence="3" id="KW-1185">Reference proteome</keyword>
<dbReference type="KEGG" id="spar:SPRG_10723"/>
<organism evidence="2 3">
    <name type="scientific">Saprolegnia parasitica (strain CBS 223.65)</name>
    <dbReference type="NCBI Taxonomy" id="695850"/>
    <lineage>
        <taxon>Eukaryota</taxon>
        <taxon>Sar</taxon>
        <taxon>Stramenopiles</taxon>
        <taxon>Oomycota</taxon>
        <taxon>Saprolegniomycetes</taxon>
        <taxon>Saprolegniales</taxon>
        <taxon>Saprolegniaceae</taxon>
        <taxon>Saprolegnia</taxon>
    </lineage>
</organism>
<dbReference type="RefSeq" id="XP_012205681.1">
    <property type="nucleotide sequence ID" value="XM_012350291.1"/>
</dbReference>